<feature type="compositionally biased region" description="Low complexity" evidence="1">
    <location>
        <begin position="187"/>
        <end position="196"/>
    </location>
</feature>
<feature type="compositionally biased region" description="Basic residues" evidence="1">
    <location>
        <begin position="271"/>
        <end position="281"/>
    </location>
</feature>
<dbReference type="AlphaFoldDB" id="A0A2P4X468"/>
<comment type="caution">
    <text evidence="3">The sequence shown here is derived from an EMBL/GenBank/DDBJ whole genome shotgun (WGS) entry which is preliminary data.</text>
</comment>
<proteinExistence type="predicted"/>
<evidence type="ECO:0000256" key="2">
    <source>
        <dbReference type="SAM" id="SignalP"/>
    </source>
</evidence>
<organism evidence="3 4">
    <name type="scientific">Phytophthora palmivora</name>
    <dbReference type="NCBI Taxonomy" id="4796"/>
    <lineage>
        <taxon>Eukaryota</taxon>
        <taxon>Sar</taxon>
        <taxon>Stramenopiles</taxon>
        <taxon>Oomycota</taxon>
        <taxon>Peronosporomycetes</taxon>
        <taxon>Peronosporales</taxon>
        <taxon>Peronosporaceae</taxon>
        <taxon>Phytophthora</taxon>
    </lineage>
</organism>
<accession>A0A2P4X468</accession>
<keyword evidence="4" id="KW-1185">Reference proteome</keyword>
<keyword evidence="2" id="KW-0732">Signal</keyword>
<evidence type="ECO:0000313" key="4">
    <source>
        <dbReference type="Proteomes" id="UP000237271"/>
    </source>
</evidence>
<name>A0A2P4X468_9STRA</name>
<feature type="chain" id="PRO_5015114552" evidence="2">
    <location>
        <begin position="23"/>
        <end position="281"/>
    </location>
</feature>
<evidence type="ECO:0000313" key="3">
    <source>
        <dbReference type="EMBL" id="POM60347.1"/>
    </source>
</evidence>
<reference evidence="3 4" key="1">
    <citation type="journal article" date="2017" name="Genome Biol. Evol.">
        <title>Phytophthora megakarya and P. palmivora, closely related causal agents of cacao black pod rot, underwent increases in genome sizes and gene numbers by different mechanisms.</title>
        <authorList>
            <person name="Ali S.S."/>
            <person name="Shao J."/>
            <person name="Lary D.J."/>
            <person name="Kronmiller B."/>
            <person name="Shen D."/>
            <person name="Strem M.D."/>
            <person name="Amoako-Attah I."/>
            <person name="Akrofi A.Y."/>
            <person name="Begoude B.A."/>
            <person name="Ten Hoopen G.M."/>
            <person name="Coulibaly K."/>
            <person name="Kebe B.I."/>
            <person name="Melnick R.L."/>
            <person name="Guiltinan M.J."/>
            <person name="Tyler B.M."/>
            <person name="Meinhardt L.W."/>
            <person name="Bailey B.A."/>
        </authorList>
    </citation>
    <scope>NUCLEOTIDE SEQUENCE [LARGE SCALE GENOMIC DNA]</scope>
    <source>
        <strain evidence="4">sbr112.9</strain>
    </source>
</reference>
<sequence>MLSGTAITTTVVLLFLVARTNAHGYLKQPEPSWVDDPNSEYVVLIDNYWDIGSGGDQCGLFKTMAAEKGMSVRDVVLDMVKDKKCGNTLADVDPKPVPADGKAIWVGGEGGGGFTHRGPCELYIDDKMVLHSDDCSEDYPTDGGAKMSEMPVDFSSCNGKCIFTIYWLGFQNEQWQAYINCVPLSGSGSSTPTTNSSDEKTPTAGSSTEEQKDEKQEEKEDEQSPANENPPTEGSTASTAESETPETMNQAEAPSTETELSSPSKCTPSRRLSKKTLRNDS</sequence>
<dbReference type="Proteomes" id="UP000237271">
    <property type="component" value="Unassembled WGS sequence"/>
</dbReference>
<protein>
    <submittedName>
        <fullName evidence="3">Uncharacterized protein</fullName>
    </submittedName>
</protein>
<evidence type="ECO:0000256" key="1">
    <source>
        <dbReference type="SAM" id="MobiDB-lite"/>
    </source>
</evidence>
<gene>
    <name evidence="3" type="ORF">PHPALM_30806</name>
</gene>
<feature type="compositionally biased region" description="Low complexity" evidence="1">
    <location>
        <begin position="231"/>
        <end position="247"/>
    </location>
</feature>
<dbReference type="EMBL" id="NCKW01016889">
    <property type="protein sequence ID" value="POM60347.1"/>
    <property type="molecule type" value="Genomic_DNA"/>
</dbReference>
<feature type="compositionally biased region" description="Basic and acidic residues" evidence="1">
    <location>
        <begin position="209"/>
        <end position="218"/>
    </location>
</feature>
<dbReference type="OrthoDB" id="10378369at2759"/>
<feature type="signal peptide" evidence="2">
    <location>
        <begin position="1"/>
        <end position="22"/>
    </location>
</feature>
<feature type="compositionally biased region" description="Polar residues" evidence="1">
    <location>
        <begin position="248"/>
        <end position="267"/>
    </location>
</feature>
<feature type="region of interest" description="Disordered" evidence="1">
    <location>
        <begin position="187"/>
        <end position="281"/>
    </location>
</feature>